<reference evidence="2" key="1">
    <citation type="journal article" date="2019" name="Int. J. Syst. Evol. Microbiol.">
        <title>The Global Catalogue of Microorganisms (GCM) 10K type strain sequencing project: providing services to taxonomists for standard genome sequencing and annotation.</title>
        <authorList>
            <consortium name="The Broad Institute Genomics Platform"/>
            <consortium name="The Broad Institute Genome Sequencing Center for Infectious Disease"/>
            <person name="Wu L."/>
            <person name="Ma J."/>
        </authorList>
    </citation>
    <scope>NUCLEOTIDE SEQUENCE [LARGE SCALE GENOMIC DNA]</scope>
    <source>
        <strain evidence="2">JCM 17342</strain>
    </source>
</reference>
<accession>A0ABP7U400</accession>
<dbReference type="EMBL" id="BAABAL010000026">
    <property type="protein sequence ID" value="GAA4035512.1"/>
    <property type="molecule type" value="Genomic_DNA"/>
</dbReference>
<dbReference type="PROSITE" id="PS51257">
    <property type="entry name" value="PROKAR_LIPOPROTEIN"/>
    <property type="match status" value="1"/>
</dbReference>
<evidence type="ECO:0000313" key="2">
    <source>
        <dbReference type="Proteomes" id="UP001501747"/>
    </source>
</evidence>
<sequence length="131" mass="13564">MPRSRSLGVLALLLLLAGCGGASTEVKLLVRDGTVRSVGSECSGTGAYASLHRSAKFVVRGVGGEQVASGVLPAGKAVAALEEDLEVPRVPTFCELTFEVSLPAADAYDLVVDGEPIRLQRKDNQAVGMVP</sequence>
<dbReference type="Proteomes" id="UP001501747">
    <property type="component" value="Unassembled WGS sequence"/>
</dbReference>
<protein>
    <recommendedName>
        <fullName evidence="3">Lipoprotein</fullName>
    </recommendedName>
</protein>
<name>A0ABP7U400_9PSEU</name>
<evidence type="ECO:0000313" key="1">
    <source>
        <dbReference type="EMBL" id="GAA4035512.1"/>
    </source>
</evidence>
<organism evidence="1 2">
    <name type="scientific">Allokutzneria multivorans</name>
    <dbReference type="NCBI Taxonomy" id="1142134"/>
    <lineage>
        <taxon>Bacteria</taxon>
        <taxon>Bacillati</taxon>
        <taxon>Actinomycetota</taxon>
        <taxon>Actinomycetes</taxon>
        <taxon>Pseudonocardiales</taxon>
        <taxon>Pseudonocardiaceae</taxon>
        <taxon>Allokutzneria</taxon>
    </lineage>
</organism>
<proteinExistence type="predicted"/>
<evidence type="ECO:0008006" key="3">
    <source>
        <dbReference type="Google" id="ProtNLM"/>
    </source>
</evidence>
<gene>
    <name evidence="1" type="ORF">GCM10022247_71350</name>
</gene>
<comment type="caution">
    <text evidence="1">The sequence shown here is derived from an EMBL/GenBank/DDBJ whole genome shotgun (WGS) entry which is preliminary data.</text>
</comment>
<keyword evidence="2" id="KW-1185">Reference proteome</keyword>